<organism evidence="2 3">
    <name type="scientific">Candidozyma auris</name>
    <name type="common">Yeast</name>
    <name type="synonym">Candida auris</name>
    <dbReference type="NCBI Taxonomy" id="498019"/>
    <lineage>
        <taxon>Eukaryota</taxon>
        <taxon>Fungi</taxon>
        <taxon>Dikarya</taxon>
        <taxon>Ascomycota</taxon>
        <taxon>Saccharomycotina</taxon>
        <taxon>Pichiomycetes</taxon>
        <taxon>Metschnikowiaceae</taxon>
        <taxon>Candidozyma</taxon>
    </lineage>
</organism>
<gene>
    <name evidence="2" type="ORF">QG37_01540</name>
</gene>
<protein>
    <submittedName>
        <fullName evidence="2">Uncharacterized protein</fullName>
    </submittedName>
</protein>
<name>A0A0L0P574_CANAR</name>
<keyword evidence="1" id="KW-0472">Membrane</keyword>
<proteinExistence type="predicted"/>
<feature type="transmembrane region" description="Helical" evidence="1">
    <location>
        <begin position="126"/>
        <end position="149"/>
    </location>
</feature>
<comment type="caution">
    <text evidence="2">The sequence shown here is derived from an EMBL/GenBank/DDBJ whole genome shotgun (WGS) entry which is preliminary data.</text>
</comment>
<dbReference type="EMBL" id="LGST01000011">
    <property type="protein sequence ID" value="KNE01464.1"/>
    <property type="molecule type" value="Genomic_DNA"/>
</dbReference>
<accession>A0A0L0P574</accession>
<feature type="transmembrane region" description="Helical" evidence="1">
    <location>
        <begin position="6"/>
        <end position="29"/>
    </location>
</feature>
<keyword evidence="1" id="KW-0812">Transmembrane</keyword>
<keyword evidence="1" id="KW-1133">Transmembrane helix</keyword>
<reference evidence="3" key="1">
    <citation type="journal article" date="2015" name="BMC Genomics">
        <title>Draft genome of a commonly misdiagnosed multidrug resistant pathogen Candida auris.</title>
        <authorList>
            <person name="Chatterjee S."/>
            <person name="Alampalli S.V."/>
            <person name="Nageshan R.K."/>
            <person name="Chettiar S.T."/>
            <person name="Joshi S."/>
            <person name="Tatu U.S."/>
        </authorList>
    </citation>
    <scope>NUCLEOTIDE SEQUENCE [LARGE SCALE GENOMIC DNA]</scope>
    <source>
        <strain evidence="3">6684</strain>
    </source>
</reference>
<dbReference type="VEuPathDB" id="FungiDB:QG37_01540"/>
<dbReference type="Proteomes" id="UP000037122">
    <property type="component" value="Unassembled WGS sequence"/>
</dbReference>
<dbReference type="AlphaFoldDB" id="A0A0L0P574"/>
<evidence type="ECO:0000256" key="1">
    <source>
        <dbReference type="SAM" id="Phobius"/>
    </source>
</evidence>
<evidence type="ECO:0000313" key="3">
    <source>
        <dbReference type="Proteomes" id="UP000037122"/>
    </source>
</evidence>
<sequence>MSGDYAFGALIFPVVYFFFFLFPLTFFFYQITDSIPCRATLTSTSPPAPKSTKRLAQITATGKQTYKPGANRGRKTEIGAESGAEKTTETDKIAVFLHFCAFEWVLLQLLLFLWSSAVGCRQASIFFFFFFFFLFCNRPMCTLFIDFFARCP</sequence>
<evidence type="ECO:0000313" key="2">
    <source>
        <dbReference type="EMBL" id="KNE01464.1"/>
    </source>
</evidence>
<feature type="transmembrane region" description="Helical" evidence="1">
    <location>
        <begin position="93"/>
        <end position="114"/>
    </location>
</feature>